<proteinExistence type="predicted"/>
<dbReference type="EMBL" id="JACXAD010000016">
    <property type="protein sequence ID" value="MBD2769054.1"/>
    <property type="molecule type" value="Genomic_DNA"/>
</dbReference>
<dbReference type="AlphaFoldDB" id="A0A927BF73"/>
<keyword evidence="6" id="KW-1185">Reference proteome</keyword>
<reference evidence="5" key="1">
    <citation type="submission" date="2020-09" db="EMBL/GenBank/DDBJ databases">
        <authorList>
            <person name="Kim M.K."/>
        </authorList>
    </citation>
    <scope>NUCLEOTIDE SEQUENCE</scope>
    <source>
        <strain evidence="5">BT664</strain>
    </source>
</reference>
<comment type="caution">
    <text evidence="5">The sequence shown here is derived from an EMBL/GenBank/DDBJ whole genome shotgun (WGS) entry which is preliminary data.</text>
</comment>
<sequence length="133" mass="14634">MTTKKKYPHCCPVRYTLDLIGGKWKLPIVALLRSGALRFTEIERALPGISARMLIKELKELESHGLLTRTVFAAVPLRVEYCLTDDGYSLCPVFQAMHAWGSTHMASFAEETAACIGPKTVGLAEPTEAQKLG</sequence>
<gene>
    <name evidence="5" type="ORF">IC235_14265</name>
</gene>
<dbReference type="Pfam" id="PF01638">
    <property type="entry name" value="HxlR"/>
    <property type="match status" value="1"/>
</dbReference>
<dbReference type="InterPro" id="IPR036390">
    <property type="entry name" value="WH_DNA-bd_sf"/>
</dbReference>
<evidence type="ECO:0000313" key="5">
    <source>
        <dbReference type="EMBL" id="MBD2769054.1"/>
    </source>
</evidence>
<dbReference type="SUPFAM" id="SSF46785">
    <property type="entry name" value="Winged helix' DNA-binding domain"/>
    <property type="match status" value="1"/>
</dbReference>
<evidence type="ECO:0000256" key="1">
    <source>
        <dbReference type="ARBA" id="ARBA00023015"/>
    </source>
</evidence>
<dbReference type="InterPro" id="IPR002577">
    <property type="entry name" value="HTH_HxlR"/>
</dbReference>
<accession>A0A927BF73</accession>
<dbReference type="InterPro" id="IPR036388">
    <property type="entry name" value="WH-like_DNA-bd_sf"/>
</dbReference>
<evidence type="ECO:0000256" key="3">
    <source>
        <dbReference type="ARBA" id="ARBA00023163"/>
    </source>
</evidence>
<organism evidence="5 6">
    <name type="scientific">Hymenobacter montanus</name>
    <dbReference type="NCBI Taxonomy" id="2771359"/>
    <lineage>
        <taxon>Bacteria</taxon>
        <taxon>Pseudomonadati</taxon>
        <taxon>Bacteroidota</taxon>
        <taxon>Cytophagia</taxon>
        <taxon>Cytophagales</taxon>
        <taxon>Hymenobacteraceae</taxon>
        <taxon>Hymenobacter</taxon>
    </lineage>
</organism>
<evidence type="ECO:0000313" key="6">
    <source>
        <dbReference type="Proteomes" id="UP000612233"/>
    </source>
</evidence>
<evidence type="ECO:0000259" key="4">
    <source>
        <dbReference type="PROSITE" id="PS51118"/>
    </source>
</evidence>
<keyword evidence="1" id="KW-0805">Transcription regulation</keyword>
<keyword evidence="3" id="KW-0804">Transcription</keyword>
<name>A0A927BF73_9BACT</name>
<evidence type="ECO:0000256" key="2">
    <source>
        <dbReference type="ARBA" id="ARBA00023125"/>
    </source>
</evidence>
<dbReference type="RefSeq" id="WP_191005869.1">
    <property type="nucleotide sequence ID" value="NZ_JACXAD010000016.1"/>
</dbReference>
<keyword evidence="2" id="KW-0238">DNA-binding</keyword>
<dbReference type="PANTHER" id="PTHR33204">
    <property type="entry name" value="TRANSCRIPTIONAL REGULATOR, MARR FAMILY"/>
    <property type="match status" value="1"/>
</dbReference>
<dbReference type="PROSITE" id="PS51118">
    <property type="entry name" value="HTH_HXLR"/>
    <property type="match status" value="1"/>
</dbReference>
<dbReference type="PANTHER" id="PTHR33204:SF29">
    <property type="entry name" value="TRANSCRIPTIONAL REGULATOR"/>
    <property type="match status" value="1"/>
</dbReference>
<dbReference type="GO" id="GO:0003677">
    <property type="term" value="F:DNA binding"/>
    <property type="evidence" value="ECO:0007669"/>
    <property type="project" value="UniProtKB-KW"/>
</dbReference>
<dbReference type="Proteomes" id="UP000612233">
    <property type="component" value="Unassembled WGS sequence"/>
</dbReference>
<protein>
    <submittedName>
        <fullName evidence="5">Helix-turn-helix transcriptional regulator</fullName>
    </submittedName>
</protein>
<feature type="domain" description="HTH hxlR-type" evidence="4">
    <location>
        <begin position="11"/>
        <end position="109"/>
    </location>
</feature>
<dbReference type="Gene3D" id="1.10.10.10">
    <property type="entry name" value="Winged helix-like DNA-binding domain superfamily/Winged helix DNA-binding domain"/>
    <property type="match status" value="1"/>
</dbReference>